<proteinExistence type="predicted"/>
<keyword evidence="2" id="KW-1185">Reference proteome</keyword>
<sequence>MMQTLDFLATVWKSNSIREELLNNLQCEKKEFFDIGIHRLKFDFKHQIIYITCNDIDYIFMAKMIPLKMSFETLINLINKDFDNKNNKWDVL</sequence>
<evidence type="ECO:0000313" key="1">
    <source>
        <dbReference type="EMBL" id="MBK1810770.1"/>
    </source>
</evidence>
<protein>
    <submittedName>
        <fullName evidence="1">Uncharacterized protein</fullName>
    </submittedName>
</protein>
<name>A0ABS1EN29_9CLOT</name>
<dbReference type="EMBL" id="JAENHN010000027">
    <property type="protein sequence ID" value="MBK1810770.1"/>
    <property type="molecule type" value="Genomic_DNA"/>
</dbReference>
<accession>A0ABS1EN29</accession>
<reference evidence="2" key="1">
    <citation type="submission" date="2021-01" db="EMBL/GenBank/DDBJ databases">
        <title>Genome public.</title>
        <authorList>
            <person name="Liu C."/>
            <person name="Sun Q."/>
        </authorList>
    </citation>
    <scope>NUCLEOTIDE SEQUENCE [LARGE SCALE GENOMIC DNA]</scope>
    <source>
        <strain evidence="2">YIM B02505</strain>
    </source>
</reference>
<organism evidence="1 2">
    <name type="scientific">Clostridium yunnanense</name>
    <dbReference type="NCBI Taxonomy" id="2800325"/>
    <lineage>
        <taxon>Bacteria</taxon>
        <taxon>Bacillati</taxon>
        <taxon>Bacillota</taxon>
        <taxon>Clostridia</taxon>
        <taxon>Eubacteriales</taxon>
        <taxon>Clostridiaceae</taxon>
        <taxon>Clostridium</taxon>
    </lineage>
</organism>
<dbReference type="RefSeq" id="WP_200268323.1">
    <property type="nucleotide sequence ID" value="NZ_JAENHN010000027.1"/>
</dbReference>
<dbReference type="Proteomes" id="UP000596739">
    <property type="component" value="Unassembled WGS sequence"/>
</dbReference>
<comment type="caution">
    <text evidence="1">The sequence shown here is derived from an EMBL/GenBank/DDBJ whole genome shotgun (WGS) entry which is preliminary data.</text>
</comment>
<evidence type="ECO:0000313" key="2">
    <source>
        <dbReference type="Proteomes" id="UP000596739"/>
    </source>
</evidence>
<gene>
    <name evidence="1" type="ORF">JHL18_08980</name>
</gene>